<evidence type="ECO:0000256" key="1">
    <source>
        <dbReference type="ARBA" id="ARBA00001913"/>
    </source>
</evidence>
<keyword evidence="4" id="KW-0597">Phosphoprotein</keyword>
<keyword evidence="12 16" id="KW-0472">Membrane</keyword>
<dbReference type="InterPro" id="IPR029058">
    <property type="entry name" value="AB_hydrolase_fold"/>
</dbReference>
<dbReference type="GO" id="GO:0046872">
    <property type="term" value="F:metal ion binding"/>
    <property type="evidence" value="ECO:0007669"/>
    <property type="project" value="UniProtKB-KW"/>
</dbReference>
<dbReference type="GO" id="GO:0046340">
    <property type="term" value="P:diacylglycerol catabolic process"/>
    <property type="evidence" value="ECO:0007669"/>
    <property type="project" value="TreeGrafter"/>
</dbReference>
<evidence type="ECO:0000256" key="12">
    <source>
        <dbReference type="ARBA" id="ARBA00023136"/>
    </source>
</evidence>
<evidence type="ECO:0000256" key="6">
    <source>
        <dbReference type="ARBA" id="ARBA00022723"/>
    </source>
</evidence>
<comment type="cofactor">
    <cofactor evidence="1">
        <name>Ca(2+)</name>
        <dbReference type="ChEBI" id="CHEBI:29108"/>
    </cofactor>
</comment>
<evidence type="ECO:0000256" key="2">
    <source>
        <dbReference type="ARBA" id="ARBA00004651"/>
    </source>
</evidence>
<feature type="region of interest" description="Disordered" evidence="15">
    <location>
        <begin position="877"/>
        <end position="902"/>
    </location>
</feature>
<comment type="subcellular location">
    <subcellularLocation>
        <location evidence="2">Cell membrane</location>
        <topology evidence="2">Multi-pass membrane protein</topology>
    </subcellularLocation>
</comment>
<feature type="transmembrane region" description="Helical" evidence="16">
    <location>
        <begin position="743"/>
        <end position="764"/>
    </location>
</feature>
<feature type="transmembrane region" description="Helical" evidence="16">
    <location>
        <begin position="216"/>
        <end position="234"/>
    </location>
</feature>
<comment type="catalytic activity">
    <reaction evidence="13">
        <text>a 1,2-diacyl-sn-glycerol + H2O = a 2-acylglycerol + a fatty acid + H(+)</text>
        <dbReference type="Rhea" id="RHEA:33275"/>
        <dbReference type="ChEBI" id="CHEBI:15377"/>
        <dbReference type="ChEBI" id="CHEBI:15378"/>
        <dbReference type="ChEBI" id="CHEBI:17389"/>
        <dbReference type="ChEBI" id="CHEBI:17815"/>
        <dbReference type="ChEBI" id="CHEBI:28868"/>
        <dbReference type="EC" id="3.1.1.116"/>
    </reaction>
    <physiologicalReaction direction="left-to-right" evidence="13">
        <dbReference type="Rhea" id="RHEA:33276"/>
    </physiologicalReaction>
</comment>
<feature type="compositionally biased region" description="Low complexity" evidence="15">
    <location>
        <begin position="534"/>
        <end position="552"/>
    </location>
</feature>
<dbReference type="InterPro" id="IPR052214">
    <property type="entry name" value="DAG_Lipase-Related"/>
</dbReference>
<dbReference type="SUPFAM" id="SSF110324">
    <property type="entry name" value="Ribosomal L27 protein-like"/>
    <property type="match status" value="1"/>
</dbReference>
<dbReference type="CDD" id="cd00519">
    <property type="entry name" value="Lipase_3"/>
    <property type="match status" value="1"/>
</dbReference>
<dbReference type="OrthoDB" id="438440at2759"/>
<evidence type="ECO:0000256" key="4">
    <source>
        <dbReference type="ARBA" id="ARBA00022553"/>
    </source>
</evidence>
<keyword evidence="7" id="KW-0378">Hydrolase</keyword>
<feature type="transmembrane region" description="Helical" evidence="16">
    <location>
        <begin position="358"/>
        <end position="385"/>
    </location>
</feature>
<feature type="domain" description="Fungal lipase-type" evidence="17">
    <location>
        <begin position="660"/>
        <end position="809"/>
    </location>
</feature>
<protein>
    <recommendedName>
        <fullName evidence="14">sn-1-specific diacylglycerol lipase</fullName>
        <ecNumber evidence="14">3.1.1.116</ecNumber>
    </recommendedName>
</protein>
<evidence type="ECO:0000256" key="7">
    <source>
        <dbReference type="ARBA" id="ARBA00022801"/>
    </source>
</evidence>
<keyword evidence="6" id="KW-0479">Metal-binding</keyword>
<gene>
    <name evidence="18" type="ORF">CTOB1V02_LOCUS5642</name>
</gene>
<keyword evidence="5 16" id="KW-0812">Transmembrane</keyword>
<feature type="non-terminal residue" evidence="18">
    <location>
        <position position="902"/>
    </location>
</feature>
<dbReference type="PANTHER" id="PTHR45792:SF8">
    <property type="entry name" value="DIACYLGLYCEROL LIPASE-ALPHA"/>
    <property type="match status" value="1"/>
</dbReference>
<dbReference type="InterPro" id="IPR002921">
    <property type="entry name" value="Fungal_lipase-type"/>
</dbReference>
<evidence type="ECO:0000313" key="18">
    <source>
        <dbReference type="EMBL" id="CAD7227743.1"/>
    </source>
</evidence>
<dbReference type="GO" id="GO:0016298">
    <property type="term" value="F:lipase activity"/>
    <property type="evidence" value="ECO:0007669"/>
    <property type="project" value="TreeGrafter"/>
</dbReference>
<dbReference type="Pfam" id="PF01764">
    <property type="entry name" value="Lipase_3"/>
    <property type="match status" value="1"/>
</dbReference>
<proteinExistence type="predicted"/>
<keyword evidence="3" id="KW-1003">Cell membrane</keyword>
<reference evidence="18" key="1">
    <citation type="submission" date="2020-11" db="EMBL/GenBank/DDBJ databases">
        <authorList>
            <person name="Tran Van P."/>
        </authorList>
    </citation>
    <scope>NUCLEOTIDE SEQUENCE</scope>
</reference>
<name>A0A7R8WE94_9CRUS</name>
<evidence type="ECO:0000256" key="9">
    <source>
        <dbReference type="ARBA" id="ARBA00022963"/>
    </source>
</evidence>
<evidence type="ECO:0000256" key="11">
    <source>
        <dbReference type="ARBA" id="ARBA00023098"/>
    </source>
</evidence>
<evidence type="ECO:0000256" key="14">
    <source>
        <dbReference type="ARBA" id="ARBA00026104"/>
    </source>
</evidence>
<feature type="transmembrane region" description="Helical" evidence="16">
    <location>
        <begin position="246"/>
        <end position="269"/>
    </location>
</feature>
<keyword evidence="11" id="KW-0443">Lipid metabolism</keyword>
<evidence type="ECO:0000256" key="16">
    <source>
        <dbReference type="SAM" id="Phobius"/>
    </source>
</evidence>
<evidence type="ECO:0000256" key="15">
    <source>
        <dbReference type="SAM" id="MobiDB-lite"/>
    </source>
</evidence>
<keyword evidence="8" id="KW-0106">Calcium</keyword>
<dbReference type="Gene3D" id="3.40.50.1820">
    <property type="entry name" value="alpha/beta hydrolase"/>
    <property type="match status" value="1"/>
</dbReference>
<evidence type="ECO:0000256" key="3">
    <source>
        <dbReference type="ARBA" id="ARBA00022475"/>
    </source>
</evidence>
<sequence length="902" mass="99265">MSWLSQALWKSVTPTLSRGWLVPQATGPLLQIRTVYRIRIDKLPKRWRQVMKLSPSVKVWRKNGSKNVWFNEGDHVGTGKTIVTQGMPNILPGLNVKMIHTRSLVAAEDGEVMFSMEKTNLNFDEAMVQTHFSHLGGNDSHVYRPYVHVIPYPQSTRFRLVFFPFAPWATEARERTVDSSALSLLTFLAIAQHVFASLSPPAFALAPPLVLSWPRLLPVVGLIAEVSMPALRLFGWRWDVATDDFVIPAIMECLLKALWVVLVLIAIFYHFTQLSCPDGTVLRVFLIGIAVTNCLIIFVSACLACQSSKGAIKDSHLRDWVPPLLYLRLFLLCPELIWALLGTFWATTDALECENETVMVAIVTAVVIGSWVVLLAILLGIWLVLDPLGHLWVPPEISDAQDLTHYALAHRRLWEKRCRIICCACCGREDDADREAYKGISETLSAVFKDVDLVPSDIAVALILLAVKHTSEARSSQRGSTAPISDPDFFSLRPTTLHAATVTTQPPVPMSPRAATSPTGGPSKGGRRKSLKQSPSSPSSPSSSSSSPTSSPVEPPPSPAPWMTPAFAAHFMRFTFANYLWLFVPWTTAWKGSLSSINCRSCTKPAPSHITGDGSCMCSTSAFCKLTGVPPEDILFLNYRNRTHEVCYVVFLDHATHSVVISIRGSGSLADVMTDLNAVHDCFSTDDIPNCAVHKLKQEQRYTKQSLISECLFQGMHEATKKLLLDLRQHHVLQKAKELKPEYGLVVCGHSLGAAVAVLVAATLRATYPDLKCFAFSPPALLSPDAARRTRAFTLSVVVGDDVVPRLALSQAHALKLDILDVLKENQVPKIQPAAGKGQGGRSCFAVRIHTLEMKWIGGSGVDCLVVCRGRGGWKWKEEPASKRAADAKSSRSRKGRKGNAR</sequence>
<feature type="transmembrane region" description="Helical" evidence="16">
    <location>
        <begin position="182"/>
        <end position="204"/>
    </location>
</feature>
<dbReference type="PANTHER" id="PTHR45792">
    <property type="entry name" value="DIACYLGLYCEROL LIPASE HOMOLOG-RELATED"/>
    <property type="match status" value="1"/>
</dbReference>
<dbReference type="SUPFAM" id="SSF53474">
    <property type="entry name" value="alpha/beta-Hydrolases"/>
    <property type="match status" value="1"/>
</dbReference>
<evidence type="ECO:0000256" key="13">
    <source>
        <dbReference type="ARBA" id="ARBA00024531"/>
    </source>
</evidence>
<evidence type="ECO:0000256" key="5">
    <source>
        <dbReference type="ARBA" id="ARBA00022692"/>
    </source>
</evidence>
<organism evidence="18">
    <name type="scientific">Cyprideis torosa</name>
    <dbReference type="NCBI Taxonomy" id="163714"/>
    <lineage>
        <taxon>Eukaryota</taxon>
        <taxon>Metazoa</taxon>
        <taxon>Ecdysozoa</taxon>
        <taxon>Arthropoda</taxon>
        <taxon>Crustacea</taxon>
        <taxon>Oligostraca</taxon>
        <taxon>Ostracoda</taxon>
        <taxon>Podocopa</taxon>
        <taxon>Podocopida</taxon>
        <taxon>Cytherocopina</taxon>
        <taxon>Cytheroidea</taxon>
        <taxon>Cytherideidae</taxon>
        <taxon>Cyprideis</taxon>
    </lineage>
</organism>
<keyword evidence="9" id="KW-0442">Lipid degradation</keyword>
<dbReference type="Gene3D" id="2.40.50.100">
    <property type="match status" value="1"/>
</dbReference>
<accession>A0A7R8WE94</accession>
<feature type="transmembrane region" description="Helical" evidence="16">
    <location>
        <begin position="325"/>
        <end position="346"/>
    </location>
</feature>
<dbReference type="EMBL" id="OB661239">
    <property type="protein sequence ID" value="CAD7227743.1"/>
    <property type="molecule type" value="Genomic_DNA"/>
</dbReference>
<evidence type="ECO:0000256" key="10">
    <source>
        <dbReference type="ARBA" id="ARBA00022989"/>
    </source>
</evidence>
<dbReference type="GO" id="GO:0019369">
    <property type="term" value="P:arachidonate metabolic process"/>
    <property type="evidence" value="ECO:0007669"/>
    <property type="project" value="TreeGrafter"/>
</dbReference>
<evidence type="ECO:0000256" key="8">
    <source>
        <dbReference type="ARBA" id="ARBA00022837"/>
    </source>
</evidence>
<dbReference type="EC" id="3.1.1.116" evidence="14"/>
<evidence type="ECO:0000259" key="17">
    <source>
        <dbReference type="Pfam" id="PF01764"/>
    </source>
</evidence>
<feature type="transmembrane region" description="Helical" evidence="16">
    <location>
        <begin position="281"/>
        <end position="304"/>
    </location>
</feature>
<dbReference type="GO" id="GO:0005886">
    <property type="term" value="C:plasma membrane"/>
    <property type="evidence" value="ECO:0007669"/>
    <property type="project" value="UniProtKB-SubCell"/>
</dbReference>
<keyword evidence="10 16" id="KW-1133">Transmembrane helix</keyword>
<dbReference type="AlphaFoldDB" id="A0A7R8WE94"/>
<feature type="region of interest" description="Disordered" evidence="15">
    <location>
        <begin position="501"/>
        <end position="558"/>
    </location>
</feature>
<feature type="compositionally biased region" description="Basic residues" evidence="15">
    <location>
        <begin position="891"/>
        <end position="902"/>
    </location>
</feature>
<feature type="compositionally biased region" description="Basic and acidic residues" evidence="15">
    <location>
        <begin position="877"/>
        <end position="890"/>
    </location>
</feature>